<protein>
    <recommendedName>
        <fullName evidence="2">Guanylate cyclase domain-containing protein</fullName>
    </recommendedName>
</protein>
<dbReference type="SUPFAM" id="SSF55073">
    <property type="entry name" value="Nucleotide cyclase"/>
    <property type="match status" value="1"/>
</dbReference>
<dbReference type="Pfam" id="PF00211">
    <property type="entry name" value="Guanylate_cyc"/>
    <property type="match status" value="1"/>
</dbReference>
<evidence type="ECO:0000313" key="3">
    <source>
        <dbReference type="EMBL" id="CAD9138997.1"/>
    </source>
</evidence>
<dbReference type="PANTHER" id="PTHR43081">
    <property type="entry name" value="ADENYLATE CYCLASE, TERMINAL-DIFFERENTIATION SPECIFIC-RELATED"/>
    <property type="match status" value="1"/>
</dbReference>
<dbReference type="InterPro" id="IPR050697">
    <property type="entry name" value="Adenylyl/Guanylyl_Cyclase_3/4"/>
</dbReference>
<dbReference type="SUPFAM" id="SSF46458">
    <property type="entry name" value="Globin-like"/>
    <property type="match status" value="2"/>
</dbReference>
<dbReference type="GO" id="GO:0020037">
    <property type="term" value="F:heme binding"/>
    <property type="evidence" value="ECO:0007669"/>
    <property type="project" value="InterPro"/>
</dbReference>
<evidence type="ECO:0000259" key="2">
    <source>
        <dbReference type="PROSITE" id="PS50125"/>
    </source>
</evidence>
<dbReference type="InterPro" id="IPR001054">
    <property type="entry name" value="A/G_cyclase"/>
</dbReference>
<dbReference type="GO" id="GO:0035556">
    <property type="term" value="P:intracellular signal transduction"/>
    <property type="evidence" value="ECO:0007669"/>
    <property type="project" value="InterPro"/>
</dbReference>
<feature type="compositionally biased region" description="Polar residues" evidence="1">
    <location>
        <begin position="611"/>
        <end position="622"/>
    </location>
</feature>
<dbReference type="Pfam" id="PF00042">
    <property type="entry name" value="Globin"/>
    <property type="match status" value="1"/>
</dbReference>
<feature type="domain" description="Guanylate cyclase" evidence="2">
    <location>
        <begin position="352"/>
        <end position="490"/>
    </location>
</feature>
<dbReference type="PROSITE" id="PS50125">
    <property type="entry name" value="GUANYLATE_CYCLASE_2"/>
    <property type="match status" value="1"/>
</dbReference>
<dbReference type="GO" id="GO:0009190">
    <property type="term" value="P:cyclic nucleotide biosynthetic process"/>
    <property type="evidence" value="ECO:0007669"/>
    <property type="project" value="InterPro"/>
</dbReference>
<dbReference type="Gene3D" id="3.30.70.1230">
    <property type="entry name" value="Nucleotide cyclase"/>
    <property type="match status" value="1"/>
</dbReference>
<name>A0A7S1MRF1_NEODS</name>
<feature type="region of interest" description="Disordered" evidence="1">
    <location>
        <begin position="596"/>
        <end position="622"/>
    </location>
</feature>
<dbReference type="InterPro" id="IPR000971">
    <property type="entry name" value="Globin"/>
</dbReference>
<proteinExistence type="predicted"/>
<evidence type="ECO:0000256" key="1">
    <source>
        <dbReference type="SAM" id="MobiDB-lite"/>
    </source>
</evidence>
<dbReference type="InterPro" id="IPR009050">
    <property type="entry name" value="Globin-like_sf"/>
</dbReference>
<organism evidence="3">
    <name type="scientific">Neobodo designis</name>
    <name type="common">Flagellated protozoan</name>
    <name type="synonym">Bodo designis</name>
    <dbReference type="NCBI Taxonomy" id="312471"/>
    <lineage>
        <taxon>Eukaryota</taxon>
        <taxon>Discoba</taxon>
        <taxon>Euglenozoa</taxon>
        <taxon>Kinetoplastea</taxon>
        <taxon>Metakinetoplastina</taxon>
        <taxon>Neobodonida</taxon>
        <taxon>Neobodo</taxon>
    </lineage>
</organism>
<dbReference type="CDD" id="cd01040">
    <property type="entry name" value="Mb-like"/>
    <property type="match status" value="2"/>
</dbReference>
<dbReference type="AlphaFoldDB" id="A0A7S1MRF1"/>
<dbReference type="EMBL" id="HBGF01039794">
    <property type="protein sequence ID" value="CAD9138997.1"/>
    <property type="molecule type" value="Transcribed_RNA"/>
</dbReference>
<dbReference type="InterPro" id="IPR012292">
    <property type="entry name" value="Globin/Proto"/>
</dbReference>
<dbReference type="GO" id="GO:0019825">
    <property type="term" value="F:oxygen binding"/>
    <property type="evidence" value="ECO:0007669"/>
    <property type="project" value="InterPro"/>
</dbReference>
<sequence>MGCGASAEPKSVPSLLADVEAQLSRDPSALGDTELDAVRRIVRYRNCHLRHDASSTIVMESWQRITRGADVAVVGERVLDELLRIQPLAKVVFFGTSLDAQSAAIGRMLAQVLRIETESAALVPALLSLGARHALYGFEPDILKDMQVATMAALSDIGGGLTSDETEAWNGVWKIVIDLMTHGMNSPAGQANRERYETKAAREVQAMWNKIRLVQSEADEEKRLFTRYMYRVIIRQRPDFARFSNLTDFRTAERVMQMLSTVINNVVEDRDSTAMLRESGARHVAYEVTEADMLAFEGPFLETCEAYLGSEFTLPMRHLFSRFWNFVVDGMAVGMRDESDEDTAAPRGESFAIVFTDIEKSTRLWETYPAIMAGALDKHNRILRQLIQEFRGYEVKTIGDSFMIAFSSMTDAVLFAGSVQTELMTHSPIAPGFTMIGPTQGSGPAEVWDDTTLRVRVGVEWCEEATPQYDPVHRRYDYFGPSVNLASRVESAAGGGQVLCTARAVAQLQAEQKSKPSPSPREFLHLTDCDARPPLLNDSVAVQLVVRDAELKGVSEPLDLYSIMPMSLCKRTFDTARRVDATNSVAGSNLRASAAGLQRRASGHSAMGMFSTRSGRSVNSRK</sequence>
<dbReference type="SMART" id="SM00044">
    <property type="entry name" value="CYCc"/>
    <property type="match status" value="1"/>
</dbReference>
<accession>A0A7S1MRF1</accession>
<reference evidence="3" key="1">
    <citation type="submission" date="2021-01" db="EMBL/GenBank/DDBJ databases">
        <authorList>
            <person name="Corre E."/>
            <person name="Pelletier E."/>
            <person name="Niang G."/>
            <person name="Scheremetjew M."/>
            <person name="Finn R."/>
            <person name="Kale V."/>
            <person name="Holt S."/>
            <person name="Cochrane G."/>
            <person name="Meng A."/>
            <person name="Brown T."/>
            <person name="Cohen L."/>
        </authorList>
    </citation>
    <scope>NUCLEOTIDE SEQUENCE</scope>
    <source>
        <strain evidence="3">CCAP 1951/1</strain>
    </source>
</reference>
<dbReference type="CDD" id="cd07302">
    <property type="entry name" value="CHD"/>
    <property type="match status" value="1"/>
</dbReference>
<dbReference type="PANTHER" id="PTHR43081:SF1">
    <property type="entry name" value="ADENYLATE CYCLASE, TERMINAL-DIFFERENTIATION SPECIFIC"/>
    <property type="match status" value="1"/>
</dbReference>
<dbReference type="InterPro" id="IPR029787">
    <property type="entry name" value="Nucleotide_cyclase"/>
</dbReference>
<gene>
    <name evidence="3" type="ORF">NDES1114_LOCUS26619</name>
</gene>
<dbReference type="InterPro" id="IPR044399">
    <property type="entry name" value="Mb-like_M"/>
</dbReference>
<dbReference type="Gene3D" id="1.10.490.10">
    <property type="entry name" value="Globins"/>
    <property type="match status" value="2"/>
</dbReference>